<keyword evidence="3" id="KW-1185">Reference proteome</keyword>
<evidence type="ECO:0000313" key="2">
    <source>
        <dbReference type="EMBL" id="QQM66960.1"/>
    </source>
</evidence>
<dbReference type="AlphaFoldDB" id="A0A7T7S1S9"/>
<feature type="transmembrane region" description="Helical" evidence="1">
    <location>
        <begin position="56"/>
        <end position="80"/>
    </location>
</feature>
<gene>
    <name evidence="2" type="ORF">JG540_07860</name>
</gene>
<organism evidence="2 3">
    <name type="scientific">Actinomyces weissii</name>
    <dbReference type="NCBI Taxonomy" id="675090"/>
    <lineage>
        <taxon>Bacteria</taxon>
        <taxon>Bacillati</taxon>
        <taxon>Actinomycetota</taxon>
        <taxon>Actinomycetes</taxon>
        <taxon>Actinomycetales</taxon>
        <taxon>Actinomycetaceae</taxon>
        <taxon>Actinomyces</taxon>
    </lineage>
</organism>
<dbReference type="KEGG" id="awe:JG540_07860"/>
<reference evidence="2 3" key="1">
    <citation type="submission" date="2020-12" db="EMBL/GenBank/DDBJ databases">
        <authorList>
            <person name="Zhou J."/>
        </authorList>
    </citation>
    <scope>NUCLEOTIDE SEQUENCE [LARGE SCALE GENOMIC DNA]</scope>
    <source>
        <strain evidence="2 3">CCUG 61299</strain>
    </source>
</reference>
<keyword evidence="1" id="KW-0812">Transmembrane</keyword>
<proteinExistence type="predicted"/>
<dbReference type="RefSeq" id="WP_200275149.1">
    <property type="nucleotide sequence ID" value="NZ_CP066802.1"/>
</dbReference>
<sequence length="219" mass="23046">MSQHRKAPAATAGRWSPWLVVALLSTGLAVCSLLSNLQSLAMLSRQVPDQLSVARWVVSLLLNTGVLWAAAQLAAGAVLARPLRGAWAAVLTGELSLVLHYALGRLLGIMPPGVWAENLHWFVTAVVAGVPLGALGALWRSGGLGGLVARLLLPVGAVTEPLLRNWLGRLPEGVDPSTPSLVAERVSGWVMLVAGTCGGVVTVLRWWRRRTRGQGSPGS</sequence>
<feature type="transmembrane region" description="Helical" evidence="1">
    <location>
        <begin position="15"/>
        <end position="35"/>
    </location>
</feature>
<accession>A0A7T7S1S9</accession>
<keyword evidence="1" id="KW-1133">Transmembrane helix</keyword>
<dbReference type="EMBL" id="CP066802">
    <property type="protein sequence ID" value="QQM66960.1"/>
    <property type="molecule type" value="Genomic_DNA"/>
</dbReference>
<evidence type="ECO:0000256" key="1">
    <source>
        <dbReference type="SAM" id="Phobius"/>
    </source>
</evidence>
<feature type="transmembrane region" description="Helical" evidence="1">
    <location>
        <begin position="119"/>
        <end position="139"/>
    </location>
</feature>
<keyword evidence="1" id="KW-0472">Membrane</keyword>
<evidence type="ECO:0000313" key="3">
    <source>
        <dbReference type="Proteomes" id="UP000595895"/>
    </source>
</evidence>
<feature type="transmembrane region" description="Helical" evidence="1">
    <location>
        <begin position="86"/>
        <end position="107"/>
    </location>
</feature>
<dbReference type="Proteomes" id="UP000595895">
    <property type="component" value="Chromosome"/>
</dbReference>
<name>A0A7T7S1S9_9ACTO</name>
<protein>
    <submittedName>
        <fullName evidence="2">Uncharacterized protein</fullName>
    </submittedName>
</protein>
<feature type="transmembrane region" description="Helical" evidence="1">
    <location>
        <begin position="186"/>
        <end position="207"/>
    </location>
</feature>